<feature type="transmembrane region" description="Helical" evidence="6">
    <location>
        <begin position="20"/>
        <end position="39"/>
    </location>
</feature>
<keyword evidence="6" id="KW-1133">Transmembrane helix</keyword>
<comment type="subcellular location">
    <subcellularLocation>
        <location evidence="4">Cell outer membrane</location>
        <topology evidence="4">Lipid-anchor</topology>
    </subcellularLocation>
</comment>
<evidence type="ECO:0000256" key="3">
    <source>
        <dbReference type="ARBA" id="ARBA00023237"/>
    </source>
</evidence>
<evidence type="ECO:0000256" key="6">
    <source>
        <dbReference type="SAM" id="Phobius"/>
    </source>
</evidence>
<dbReference type="Proteomes" id="UP000237647">
    <property type="component" value="Unassembled WGS sequence"/>
</dbReference>
<evidence type="ECO:0000313" key="9">
    <source>
        <dbReference type="Proteomes" id="UP000237647"/>
    </source>
</evidence>
<accession>A0A2T0V2V9</accession>
<dbReference type="NCBIfam" id="NF008585">
    <property type="entry name" value="PRK11548.1"/>
    <property type="match status" value="1"/>
</dbReference>
<dbReference type="PROSITE" id="PS51257">
    <property type="entry name" value="PROKAR_LIPOPROTEIN"/>
    <property type="match status" value="1"/>
</dbReference>
<feature type="domain" description="Outer membrane protein assembly factor BamE" evidence="7">
    <location>
        <begin position="46"/>
        <end position="114"/>
    </location>
</feature>
<dbReference type="GO" id="GO:0030674">
    <property type="term" value="F:protein-macromolecule adaptor activity"/>
    <property type="evidence" value="ECO:0007669"/>
    <property type="project" value="TreeGrafter"/>
</dbReference>
<sequence>MIDRNHDSEEQAQMQKLTRIITLSVALTVVSGCSYVGVYKRDIPQGNLVTEQMVSKLQPGMTQDQVVYVMGRPLMEAPFDSNQWDYVYRLDEAYGDVEQRRVTLTFDPSGRLSNVQQQGNFSRDIPVSSDSGLGPALEGADPMDALPAERVQTQAPETAPAPQPVIRAE</sequence>
<keyword evidence="9" id="KW-1185">Reference proteome</keyword>
<evidence type="ECO:0000256" key="2">
    <source>
        <dbReference type="ARBA" id="ARBA00023136"/>
    </source>
</evidence>
<dbReference type="EMBL" id="PVTK01000005">
    <property type="protein sequence ID" value="PRY64398.1"/>
    <property type="molecule type" value="Genomic_DNA"/>
</dbReference>
<dbReference type="InterPro" id="IPR026592">
    <property type="entry name" value="BamE"/>
</dbReference>
<evidence type="ECO:0000313" key="8">
    <source>
        <dbReference type="EMBL" id="PRY64398.1"/>
    </source>
</evidence>
<keyword evidence="2 4" id="KW-0472">Membrane</keyword>
<dbReference type="AlphaFoldDB" id="A0A2T0V2V9"/>
<evidence type="ECO:0000259" key="7">
    <source>
        <dbReference type="Pfam" id="PF04355"/>
    </source>
</evidence>
<feature type="region of interest" description="Disordered" evidence="5">
    <location>
        <begin position="113"/>
        <end position="169"/>
    </location>
</feature>
<keyword evidence="4" id="KW-0564">Palmitate</keyword>
<comment type="function">
    <text evidence="4">Part of the outer membrane protein assembly complex, which is involved in assembly and insertion of beta-barrel proteins into the outer membrane.</text>
</comment>
<proteinExistence type="inferred from homology"/>
<keyword evidence="3 4" id="KW-0998">Cell outer membrane</keyword>
<gene>
    <name evidence="4" type="primary">bamE</name>
    <name evidence="8" type="ORF">B0H98_10557</name>
</gene>
<organism evidence="8 9">
    <name type="scientific">Vreelandella songnenensis</name>
    <dbReference type="NCBI Taxonomy" id="1176243"/>
    <lineage>
        <taxon>Bacteria</taxon>
        <taxon>Pseudomonadati</taxon>
        <taxon>Pseudomonadota</taxon>
        <taxon>Gammaproteobacteria</taxon>
        <taxon>Oceanospirillales</taxon>
        <taxon>Halomonadaceae</taxon>
        <taxon>Vreelandella</taxon>
    </lineage>
</organism>
<dbReference type="GO" id="GO:0051205">
    <property type="term" value="P:protein insertion into membrane"/>
    <property type="evidence" value="ECO:0007669"/>
    <property type="project" value="UniProtKB-UniRule"/>
</dbReference>
<dbReference type="Pfam" id="PF04355">
    <property type="entry name" value="BamE"/>
    <property type="match status" value="1"/>
</dbReference>
<keyword evidence="1 4" id="KW-0732">Signal</keyword>
<evidence type="ECO:0000256" key="5">
    <source>
        <dbReference type="SAM" id="MobiDB-lite"/>
    </source>
</evidence>
<dbReference type="GO" id="GO:0043165">
    <property type="term" value="P:Gram-negative-bacterium-type cell outer membrane assembly"/>
    <property type="evidence" value="ECO:0007669"/>
    <property type="project" value="UniProtKB-UniRule"/>
</dbReference>
<dbReference type="GO" id="GO:1990063">
    <property type="term" value="C:Bam protein complex"/>
    <property type="evidence" value="ECO:0007669"/>
    <property type="project" value="TreeGrafter"/>
</dbReference>
<dbReference type="InterPro" id="IPR037873">
    <property type="entry name" value="BamE-like"/>
</dbReference>
<keyword evidence="6" id="KW-0812">Transmembrane</keyword>
<evidence type="ECO:0000256" key="4">
    <source>
        <dbReference type="HAMAP-Rule" id="MF_00925"/>
    </source>
</evidence>
<dbReference type="Gene3D" id="3.30.1450.10">
    <property type="match status" value="1"/>
</dbReference>
<comment type="similarity">
    <text evidence="4">Belongs to the BamE family.</text>
</comment>
<protein>
    <recommendedName>
        <fullName evidence="4">Outer membrane protein assembly factor BamE</fullName>
    </recommendedName>
</protein>
<name>A0A2T0V2V9_9GAMM</name>
<keyword evidence="4" id="KW-0449">Lipoprotein</keyword>
<dbReference type="PANTHER" id="PTHR37482">
    <property type="entry name" value="OUTER MEMBRANE PROTEIN ASSEMBLY FACTOR BAME"/>
    <property type="match status" value="1"/>
</dbReference>
<comment type="subunit">
    <text evidence="4">Part of the Bam complex.</text>
</comment>
<dbReference type="PANTHER" id="PTHR37482:SF1">
    <property type="entry name" value="OUTER MEMBRANE PROTEIN ASSEMBLY FACTOR BAME"/>
    <property type="match status" value="1"/>
</dbReference>
<comment type="caution">
    <text evidence="8">The sequence shown here is derived from an EMBL/GenBank/DDBJ whole genome shotgun (WGS) entry which is preliminary data.</text>
</comment>
<reference evidence="8 9" key="1">
    <citation type="submission" date="2018-03" db="EMBL/GenBank/DDBJ databases">
        <title>Genomic Encyclopedia of Type Strains, Phase III (KMG-III): the genomes of soil and plant-associated and newly described type strains.</title>
        <authorList>
            <person name="Whitman W."/>
        </authorList>
    </citation>
    <scope>NUCLEOTIDE SEQUENCE [LARGE SCALE GENOMIC DNA]</scope>
    <source>
        <strain evidence="8 9">CGMCC 1.12152</strain>
    </source>
</reference>
<dbReference type="InterPro" id="IPR007450">
    <property type="entry name" value="BamE_dom"/>
</dbReference>
<dbReference type="HAMAP" id="MF_00925">
    <property type="entry name" value="OM_assembly_BamE"/>
    <property type="match status" value="1"/>
</dbReference>
<evidence type="ECO:0000256" key="1">
    <source>
        <dbReference type="ARBA" id="ARBA00022729"/>
    </source>
</evidence>